<proteinExistence type="predicted"/>
<dbReference type="Pfam" id="PF22381">
    <property type="entry name" value="Staph_reg_Sar_Rot"/>
    <property type="match status" value="1"/>
</dbReference>
<dbReference type="SMART" id="SM00347">
    <property type="entry name" value="HTH_MARR"/>
    <property type="match status" value="1"/>
</dbReference>
<keyword evidence="3" id="KW-0805">Transcription regulation</keyword>
<dbReference type="GO" id="GO:0006950">
    <property type="term" value="P:response to stress"/>
    <property type="evidence" value="ECO:0007669"/>
    <property type="project" value="TreeGrafter"/>
</dbReference>
<dbReference type="SUPFAM" id="SSF46785">
    <property type="entry name" value="Winged helix' DNA-binding domain"/>
    <property type="match status" value="1"/>
</dbReference>
<comment type="subcellular location">
    <subcellularLocation>
        <location evidence="1">Cytoplasm</location>
    </subcellularLocation>
</comment>
<dbReference type="PANTHER" id="PTHR33164:SF5">
    <property type="entry name" value="ORGANIC HYDROPEROXIDE RESISTANCE TRANSCRIPTIONAL REGULATOR"/>
    <property type="match status" value="1"/>
</dbReference>
<evidence type="ECO:0000256" key="5">
    <source>
        <dbReference type="ARBA" id="ARBA00023163"/>
    </source>
</evidence>
<gene>
    <name evidence="7" type="ORF">IFJ75_02725</name>
</gene>
<dbReference type="InterPro" id="IPR039422">
    <property type="entry name" value="MarR/SlyA-like"/>
</dbReference>
<dbReference type="AlphaFoldDB" id="A0A975C2X0"/>
<dbReference type="GO" id="GO:0003677">
    <property type="term" value="F:DNA binding"/>
    <property type="evidence" value="ECO:0007669"/>
    <property type="project" value="UniProtKB-KW"/>
</dbReference>
<dbReference type="RefSeq" id="WP_225896953.1">
    <property type="nucleotide sequence ID" value="NZ_CP062222.1"/>
</dbReference>
<dbReference type="PROSITE" id="PS50995">
    <property type="entry name" value="HTH_MARR_2"/>
    <property type="match status" value="1"/>
</dbReference>
<reference evidence="7" key="1">
    <citation type="submission" date="2020-09" db="EMBL/GenBank/DDBJ databases">
        <title>Brevundimonas sp. LVF2 isolated from a puddle in Goettingen, Germany.</title>
        <authorList>
            <person name="Friedrich I."/>
            <person name="Klassen A."/>
            <person name="Hannes N."/>
            <person name="Schneider D."/>
            <person name="Hertel R."/>
            <person name="Daniel R."/>
        </authorList>
    </citation>
    <scope>NUCLEOTIDE SEQUENCE</scope>
    <source>
        <strain evidence="7">LVF2</strain>
    </source>
</reference>
<sequence>METSQTLSPASMSLDDHLCFALYSASMAVTRLYKPMLDELGITYPQYLVLNALKDVGANEDGFLTVGGLASRLALEPSTITPLVKRLEAAGLVTRTRSLKDEREVQVRLAETGRDVIARSTCLAEALLAKSDMAVSDLGRLRDLVREFRGKVAA</sequence>
<evidence type="ECO:0000313" key="8">
    <source>
        <dbReference type="Proteomes" id="UP000663918"/>
    </source>
</evidence>
<evidence type="ECO:0000256" key="1">
    <source>
        <dbReference type="ARBA" id="ARBA00004496"/>
    </source>
</evidence>
<dbReference type="GO" id="GO:0003700">
    <property type="term" value="F:DNA-binding transcription factor activity"/>
    <property type="evidence" value="ECO:0007669"/>
    <property type="project" value="InterPro"/>
</dbReference>
<evidence type="ECO:0000313" key="7">
    <source>
        <dbReference type="EMBL" id="QTC91862.1"/>
    </source>
</evidence>
<protein>
    <submittedName>
        <fullName evidence="7">MarR family transcriptional regulator</fullName>
    </submittedName>
</protein>
<dbReference type="GO" id="GO:0005737">
    <property type="term" value="C:cytoplasm"/>
    <property type="evidence" value="ECO:0007669"/>
    <property type="project" value="UniProtKB-SubCell"/>
</dbReference>
<feature type="domain" description="HTH marR-type" evidence="6">
    <location>
        <begin position="15"/>
        <end position="150"/>
    </location>
</feature>
<dbReference type="InterPro" id="IPR036388">
    <property type="entry name" value="WH-like_DNA-bd_sf"/>
</dbReference>
<dbReference type="InterPro" id="IPR000835">
    <property type="entry name" value="HTH_MarR-typ"/>
</dbReference>
<keyword evidence="2" id="KW-0963">Cytoplasm</keyword>
<evidence type="ECO:0000256" key="3">
    <source>
        <dbReference type="ARBA" id="ARBA00023015"/>
    </source>
</evidence>
<dbReference type="Proteomes" id="UP000663918">
    <property type="component" value="Chromosome"/>
</dbReference>
<keyword evidence="8" id="KW-1185">Reference proteome</keyword>
<evidence type="ECO:0000256" key="4">
    <source>
        <dbReference type="ARBA" id="ARBA00023125"/>
    </source>
</evidence>
<keyword evidence="4" id="KW-0238">DNA-binding</keyword>
<dbReference type="InterPro" id="IPR055166">
    <property type="entry name" value="Transc_reg_Sar_Rot_HTH"/>
</dbReference>
<evidence type="ECO:0000256" key="2">
    <source>
        <dbReference type="ARBA" id="ARBA00022490"/>
    </source>
</evidence>
<dbReference type="Gene3D" id="1.10.10.10">
    <property type="entry name" value="Winged helix-like DNA-binding domain superfamily/Winged helix DNA-binding domain"/>
    <property type="match status" value="1"/>
</dbReference>
<evidence type="ECO:0000259" key="6">
    <source>
        <dbReference type="PROSITE" id="PS50995"/>
    </source>
</evidence>
<dbReference type="KEGG" id="bgoe:IFJ75_02725"/>
<dbReference type="EMBL" id="CP062222">
    <property type="protein sequence ID" value="QTC91862.1"/>
    <property type="molecule type" value="Genomic_DNA"/>
</dbReference>
<name>A0A975C2X0_9CAUL</name>
<organism evidence="7 8">
    <name type="scientific">Brevundimonas goettingensis</name>
    <dbReference type="NCBI Taxonomy" id="2774190"/>
    <lineage>
        <taxon>Bacteria</taxon>
        <taxon>Pseudomonadati</taxon>
        <taxon>Pseudomonadota</taxon>
        <taxon>Alphaproteobacteria</taxon>
        <taxon>Caulobacterales</taxon>
        <taxon>Caulobacteraceae</taxon>
        <taxon>Brevundimonas</taxon>
    </lineage>
</organism>
<dbReference type="InterPro" id="IPR036390">
    <property type="entry name" value="WH_DNA-bd_sf"/>
</dbReference>
<keyword evidence="5" id="KW-0804">Transcription</keyword>
<accession>A0A975C2X0</accession>
<dbReference type="PANTHER" id="PTHR33164">
    <property type="entry name" value="TRANSCRIPTIONAL REGULATOR, MARR FAMILY"/>
    <property type="match status" value="1"/>
</dbReference>